<evidence type="ECO:0000256" key="6">
    <source>
        <dbReference type="PROSITE-ProRule" id="PRU00069"/>
    </source>
</evidence>
<evidence type="ECO:0000259" key="10">
    <source>
        <dbReference type="PROSITE" id="PS50841"/>
    </source>
</evidence>
<dbReference type="InterPro" id="IPR038207">
    <property type="entry name" value="DIX_dom_sf"/>
</dbReference>
<evidence type="ECO:0000256" key="3">
    <source>
        <dbReference type="ARBA" id="ARBA00022473"/>
    </source>
</evidence>
<dbReference type="SUPFAM" id="SSF46785">
    <property type="entry name" value="Winged helix' DNA-binding domain"/>
    <property type="match status" value="1"/>
</dbReference>
<dbReference type="Gene3D" id="2.30.42.10">
    <property type="match status" value="1"/>
</dbReference>
<dbReference type="GO" id="GO:0035556">
    <property type="term" value="P:intracellular signal transduction"/>
    <property type="evidence" value="ECO:0007669"/>
    <property type="project" value="InterPro"/>
</dbReference>
<evidence type="ECO:0000313" key="11">
    <source>
        <dbReference type="EMBL" id="CAF1099978.1"/>
    </source>
</evidence>
<dbReference type="SUPFAM" id="SSF54236">
    <property type="entry name" value="Ubiquitin-like"/>
    <property type="match status" value="1"/>
</dbReference>
<keyword evidence="4" id="KW-0963">Cytoplasm</keyword>
<dbReference type="SMART" id="SM00049">
    <property type="entry name" value="DEP"/>
    <property type="match status" value="1"/>
</dbReference>
<dbReference type="InterPro" id="IPR015506">
    <property type="entry name" value="Dsh/Dvl-rel"/>
</dbReference>
<dbReference type="InterPro" id="IPR001478">
    <property type="entry name" value="PDZ"/>
</dbReference>
<dbReference type="PROSITE" id="PS50186">
    <property type="entry name" value="DEP"/>
    <property type="match status" value="1"/>
</dbReference>
<dbReference type="PRINTS" id="PR01760">
    <property type="entry name" value="DISHEVELLED"/>
</dbReference>
<dbReference type="InterPro" id="IPR001158">
    <property type="entry name" value="DIX"/>
</dbReference>
<evidence type="ECO:0000259" key="9">
    <source>
        <dbReference type="PROSITE" id="PS50186"/>
    </source>
</evidence>
<dbReference type="InterPro" id="IPR008339">
    <property type="entry name" value="Dishevelled_fam"/>
</dbReference>
<evidence type="ECO:0000256" key="4">
    <source>
        <dbReference type="ARBA" id="ARBA00022490"/>
    </source>
</evidence>
<evidence type="ECO:0000259" key="8">
    <source>
        <dbReference type="PROSITE" id="PS50106"/>
    </source>
</evidence>
<feature type="domain" description="DEP" evidence="9">
    <location>
        <begin position="452"/>
        <end position="526"/>
    </location>
</feature>
<evidence type="ECO:0000256" key="2">
    <source>
        <dbReference type="ARBA" id="ARBA00008735"/>
    </source>
</evidence>
<feature type="region of interest" description="Disordered" evidence="7">
    <location>
        <begin position="1"/>
        <end position="29"/>
    </location>
</feature>
<dbReference type="Pfam" id="PF02377">
    <property type="entry name" value="Dishevelled"/>
    <property type="match status" value="1"/>
</dbReference>
<name>A0A814P0Q3_ADIRI</name>
<keyword evidence="3" id="KW-0217">Developmental protein</keyword>
<dbReference type="InterPro" id="IPR029071">
    <property type="entry name" value="Ubiquitin-like_domsf"/>
</dbReference>
<dbReference type="FunFam" id="2.30.42.10:FF:000014">
    <property type="entry name" value="Segment polarity protein dishevelled homolog DVL-3"/>
    <property type="match status" value="1"/>
</dbReference>
<dbReference type="InterPro" id="IPR000591">
    <property type="entry name" value="DEP_dom"/>
</dbReference>
<comment type="caution">
    <text evidence="11">The sequence shown here is derived from an EMBL/GenBank/DDBJ whole genome shotgun (WGS) entry which is preliminary data.</text>
</comment>
<evidence type="ECO:0000256" key="1">
    <source>
        <dbReference type="ARBA" id="ARBA00004496"/>
    </source>
</evidence>
<feature type="compositionally biased region" description="Basic residues" evidence="7">
    <location>
        <begin position="224"/>
        <end position="236"/>
    </location>
</feature>
<evidence type="ECO:0000313" key="12">
    <source>
        <dbReference type="Proteomes" id="UP000663828"/>
    </source>
</evidence>
<accession>A0A814P0Q3</accession>
<proteinExistence type="inferred from homology"/>
<dbReference type="PROSITE" id="PS50106">
    <property type="entry name" value="PDZ"/>
    <property type="match status" value="1"/>
</dbReference>
<keyword evidence="12" id="KW-1185">Reference proteome</keyword>
<evidence type="ECO:0008006" key="13">
    <source>
        <dbReference type="Google" id="ProtNLM"/>
    </source>
</evidence>
<dbReference type="InterPro" id="IPR003351">
    <property type="entry name" value="Dishevelled_protein_dom"/>
</dbReference>
<reference evidence="11" key="1">
    <citation type="submission" date="2021-02" db="EMBL/GenBank/DDBJ databases">
        <authorList>
            <person name="Nowell W R."/>
        </authorList>
    </citation>
    <scope>NUCLEOTIDE SEQUENCE</scope>
</reference>
<dbReference type="SUPFAM" id="SSF50156">
    <property type="entry name" value="PDZ domain-like"/>
    <property type="match status" value="1"/>
</dbReference>
<feature type="domain" description="DIX" evidence="10">
    <location>
        <begin position="34"/>
        <end position="117"/>
    </location>
</feature>
<dbReference type="Gene3D" id="2.40.240.130">
    <property type="match status" value="1"/>
</dbReference>
<dbReference type="InterPro" id="IPR036034">
    <property type="entry name" value="PDZ_sf"/>
</dbReference>
<dbReference type="PANTHER" id="PTHR10878:SF25">
    <property type="entry name" value="SEGMENT POLARITY PROTEIN DISHEVELLED"/>
    <property type="match status" value="1"/>
</dbReference>
<dbReference type="GO" id="GO:0005829">
    <property type="term" value="C:cytosol"/>
    <property type="evidence" value="ECO:0007669"/>
    <property type="project" value="TreeGrafter"/>
</dbReference>
<feature type="region of interest" description="Disordered" evidence="7">
    <location>
        <begin position="540"/>
        <end position="563"/>
    </location>
</feature>
<feature type="compositionally biased region" description="Polar residues" evidence="7">
    <location>
        <begin position="212"/>
        <end position="221"/>
    </location>
</feature>
<keyword evidence="5 6" id="KW-0879">Wnt signaling pathway</keyword>
<dbReference type="InterPro" id="IPR036388">
    <property type="entry name" value="WH-like_DNA-bd_sf"/>
</dbReference>
<dbReference type="SMART" id="SM00021">
    <property type="entry name" value="DAX"/>
    <property type="match status" value="1"/>
</dbReference>
<dbReference type="Pfam" id="PF00595">
    <property type="entry name" value="PDZ"/>
    <property type="match status" value="1"/>
</dbReference>
<evidence type="ECO:0000256" key="7">
    <source>
        <dbReference type="SAM" id="MobiDB-lite"/>
    </source>
</evidence>
<dbReference type="CDD" id="cd04438">
    <property type="entry name" value="DEP_dishevelled"/>
    <property type="match status" value="1"/>
</dbReference>
<dbReference type="Proteomes" id="UP000663828">
    <property type="component" value="Unassembled WGS sequence"/>
</dbReference>
<dbReference type="InterPro" id="IPR036390">
    <property type="entry name" value="WH_DNA-bd_sf"/>
</dbReference>
<dbReference type="CDD" id="cd06717">
    <property type="entry name" value="PDZ_Dishevelled-like"/>
    <property type="match status" value="1"/>
</dbReference>
<dbReference type="PROSITE" id="PS50841">
    <property type="entry name" value="DIX"/>
    <property type="match status" value="1"/>
</dbReference>
<gene>
    <name evidence="11" type="ORF">XAT740_LOCUS18297</name>
</gene>
<comment type="subcellular location">
    <subcellularLocation>
        <location evidence="1">Cytoplasm</location>
    </subcellularLocation>
</comment>
<dbReference type="Pfam" id="PF00778">
    <property type="entry name" value="DIX"/>
    <property type="match status" value="1"/>
</dbReference>
<feature type="region of interest" description="Disordered" evidence="7">
    <location>
        <begin position="189"/>
        <end position="238"/>
    </location>
</feature>
<evidence type="ECO:0000256" key="5">
    <source>
        <dbReference type="ARBA" id="ARBA00022687"/>
    </source>
</evidence>
<feature type="domain" description="PDZ" evidence="8">
    <location>
        <begin position="262"/>
        <end position="337"/>
    </location>
</feature>
<feature type="compositionally biased region" description="Polar residues" evidence="7">
    <location>
        <begin position="189"/>
        <end position="203"/>
    </location>
</feature>
<protein>
    <recommendedName>
        <fullName evidence="13">Dishevelled</fullName>
    </recommendedName>
</protein>
<dbReference type="Pfam" id="PF00610">
    <property type="entry name" value="DEP"/>
    <property type="match status" value="1"/>
</dbReference>
<dbReference type="PANTHER" id="PTHR10878">
    <property type="entry name" value="SEGMENT POLARITY PROTEIN DISHEVELLED"/>
    <property type="match status" value="1"/>
</dbReference>
<dbReference type="GO" id="GO:0060070">
    <property type="term" value="P:canonical Wnt signaling pathway"/>
    <property type="evidence" value="ECO:0007669"/>
    <property type="project" value="TreeGrafter"/>
</dbReference>
<organism evidence="11 12">
    <name type="scientific">Adineta ricciae</name>
    <name type="common">Rotifer</name>
    <dbReference type="NCBI Taxonomy" id="249248"/>
    <lineage>
        <taxon>Eukaryota</taxon>
        <taxon>Metazoa</taxon>
        <taxon>Spiralia</taxon>
        <taxon>Gnathifera</taxon>
        <taxon>Rotifera</taxon>
        <taxon>Eurotatoria</taxon>
        <taxon>Bdelloidea</taxon>
        <taxon>Adinetida</taxon>
        <taxon>Adinetidae</taxon>
        <taxon>Adineta</taxon>
    </lineage>
</organism>
<comment type="similarity">
    <text evidence="2">Belongs to the DSH family.</text>
</comment>
<dbReference type="AlphaFoldDB" id="A0A814P0Q3"/>
<dbReference type="SMART" id="SM00228">
    <property type="entry name" value="PDZ"/>
    <property type="match status" value="1"/>
</dbReference>
<feature type="compositionally biased region" description="Polar residues" evidence="7">
    <location>
        <begin position="1"/>
        <end position="14"/>
    </location>
</feature>
<dbReference type="EMBL" id="CAJNOR010001218">
    <property type="protein sequence ID" value="CAF1099978.1"/>
    <property type="molecule type" value="Genomic_DNA"/>
</dbReference>
<dbReference type="GO" id="GO:0005109">
    <property type="term" value="F:frizzled binding"/>
    <property type="evidence" value="ECO:0007669"/>
    <property type="project" value="TreeGrafter"/>
</dbReference>
<dbReference type="Gene3D" id="1.10.10.10">
    <property type="entry name" value="Winged helix-like DNA-binding domain superfamily/Winged helix DNA-binding domain"/>
    <property type="match status" value="1"/>
</dbReference>
<dbReference type="FunFam" id="1.10.10.10:FF:000040">
    <property type="entry name" value="segment polarity protein dishevelled homolog DVL-3"/>
    <property type="match status" value="1"/>
</dbReference>
<sequence length="635" mass="70612">MNDNVEATPSVEQISPTSPLPPPASSSSSLTLNNSEIKVFYYIDDQDPPYLTKLNLTSTPRLKDFKNALDRNCTKYKFFFATNDPSMGKVKEEITNDEQVLPFDTPDRILAYLVSIEGSTTSSGGGGGSRQSKHYHHDRDDTMTISTTNSSLNIQQPRLQRTSRRYASGNSADHEKYFLKQQRAVNDELSSFPNSDLESTTFLDETEDDRYSTVTDSTAVSSRYHGRNRPRRRKYRAPAGFDRASSFSSLNSDSTMTLNIITVTLNLDAVNFLGISIVGQSDRKGGNDGGIYVGSIMKGGAVAQDGRIEPGDMILQVNDISFEGLSNDDAVKILRETVQKPGPIKLVVAKCWDPTPRGYFSLPRHEQAHPVDPLSWLAHTQAVQNTYNNPQHQLLAHQPPNLRPSLLNSTTNMSSTISSTSNTMIDNERFGLDLNLTVNSDMDTIVRAMAEPDSGLDIRDRIWLKIPIPKSFLGSDLVNWLFEHVDGFVNRNDARKYASSMLKAGYIRHTVHKLTFSEQCYYVFGDLYVQGLSQLTLDEEPEDYESVSDQTSTDRRSGDSLLTASRQNTVTTFGFVDKNNAPLQSPSHSLFSETHRSSMLTKTPPARHHSCMDPSIICSANHENDLTTSSSAVEV</sequence>